<dbReference type="EMBL" id="CAJHCQ010000047">
    <property type="protein sequence ID" value="CAD6562278.1"/>
    <property type="molecule type" value="Genomic_DNA"/>
</dbReference>
<evidence type="ECO:0000313" key="2">
    <source>
        <dbReference type="Proteomes" id="UP000656319"/>
    </source>
</evidence>
<accession>A0ABM8PBX4</accession>
<comment type="caution">
    <text evidence="1">The sequence shown here is derived from an EMBL/GenBank/DDBJ whole genome shotgun (WGS) entry which is preliminary data.</text>
</comment>
<proteinExistence type="predicted"/>
<dbReference type="Proteomes" id="UP000656319">
    <property type="component" value="Unassembled WGS sequence"/>
</dbReference>
<name>A0ABM8PBX4_9BURK</name>
<organism evidence="1 2">
    <name type="scientific">Paraburkholderia hiiakae</name>
    <dbReference type="NCBI Taxonomy" id="1081782"/>
    <lineage>
        <taxon>Bacteria</taxon>
        <taxon>Pseudomonadati</taxon>
        <taxon>Pseudomonadota</taxon>
        <taxon>Betaproteobacteria</taxon>
        <taxon>Burkholderiales</taxon>
        <taxon>Burkholderiaceae</taxon>
        <taxon>Paraburkholderia</taxon>
    </lineage>
</organism>
<keyword evidence="2" id="KW-1185">Reference proteome</keyword>
<protein>
    <submittedName>
        <fullName evidence="1">Uncharacterized protein</fullName>
    </submittedName>
</protein>
<reference evidence="1 2" key="1">
    <citation type="submission" date="2020-10" db="EMBL/GenBank/DDBJ databases">
        <authorList>
            <person name="Peeters C."/>
        </authorList>
    </citation>
    <scope>NUCLEOTIDE SEQUENCE [LARGE SCALE GENOMIC DNA]</scope>
    <source>
        <strain evidence="1 2">LMG 27952</strain>
    </source>
</reference>
<sequence>MDKHKHGKYDEVQAGQGFGQSLVVSGQPAEAVQPTEAAFDHPATWQQDKAFFHFWQLDYLSKRLSWAVCPCSCV</sequence>
<evidence type="ECO:0000313" key="1">
    <source>
        <dbReference type="EMBL" id="CAD6562278.1"/>
    </source>
</evidence>
<gene>
    <name evidence="1" type="ORF">LMG27952_07741</name>
</gene>